<sequence>MRFLSALPVAALVVLWTGTKTGLCQTPCPSHCTAAKVIIVNDKGVSTEEGRRAQIIAEITYGLEKNQRNAKKTEITIGGEVVMVPDNMKNEINDFLQKYPDMGSPKLEVVIPEVTQPVFIPPTGKLTRTEIREALELLINFPNQLPLIYWYLEKLGVKFPHTTEVITNVTVDGGVISLPKPIKLDFTINVNGKTFHLPRDAKRLAVYVGSHPHILTAMVTILHQLGGRFTVDRGGKIISFEIFDRTLKFPNPMGVTVLVRGKSYYLPRDIKALLRIVKNDPVVLLKIKPVLVAYGVRFIETPGRNVVQAMYGGNSYVIRAITSVRITVGKRSYNIPADLDKIFRSQEGLHVGAILQALQRAKVPLKVERDTGIITGIVVGGVTVPLPFTLDLRFKLYGRQYVIPRDLGKIVAVLEKANMPSLVLSILYNRYGVVPIRNADNAVTALSFGDQKFPVKMRPQTVLVIAGVKLRLPRDAAKLSDLLKSKKVTVVQLLQALQLVGYTFVPGPGGVLRTIQKGAERIKLDFQIRMYVLYDGKKFRIPKDLPLLVDVFSKLKPDELTDVMASLTKYGAVIAIKRKKVVILFNGLKYETKLKSHSGVKSGLVVHMGSKTFNIPKDLDAIVSKANSKGAAAVQLLVELFKAFGVKVNQSPKGLIISIVIDGRRYSTSGRGGQAESNVKVKVRGKVFWIPRDMPSLPKKLPKFHYGELLDALIRMGAKVEADSKSNFYGFRYKNQLRHFPEKFRVSVKVDKTGAQFRVPADLDKLAKTLAKGKWVWDDVRKTLRAAGIKVSKGRKAISSFSFQGKVYKVK</sequence>
<gene>
    <name evidence="1" type="ORF">HPB50_001628</name>
</gene>
<protein>
    <submittedName>
        <fullName evidence="1">Uncharacterized protein</fullName>
    </submittedName>
</protein>
<keyword evidence="2" id="KW-1185">Reference proteome</keyword>
<reference evidence="1" key="1">
    <citation type="submission" date="2020-05" db="EMBL/GenBank/DDBJ databases">
        <title>Large-scale comparative analyses of tick genomes elucidate their genetic diversity and vector capacities.</title>
        <authorList>
            <person name="Jia N."/>
            <person name="Wang J."/>
            <person name="Shi W."/>
            <person name="Du L."/>
            <person name="Sun Y."/>
            <person name="Zhan W."/>
            <person name="Jiang J."/>
            <person name="Wang Q."/>
            <person name="Zhang B."/>
            <person name="Ji P."/>
            <person name="Sakyi L.B."/>
            <person name="Cui X."/>
            <person name="Yuan T."/>
            <person name="Jiang B."/>
            <person name="Yang W."/>
            <person name="Lam T.T.-Y."/>
            <person name="Chang Q."/>
            <person name="Ding S."/>
            <person name="Wang X."/>
            <person name="Zhu J."/>
            <person name="Ruan X."/>
            <person name="Zhao L."/>
            <person name="Wei J."/>
            <person name="Que T."/>
            <person name="Du C."/>
            <person name="Cheng J."/>
            <person name="Dai P."/>
            <person name="Han X."/>
            <person name="Huang E."/>
            <person name="Gao Y."/>
            <person name="Liu J."/>
            <person name="Shao H."/>
            <person name="Ye R."/>
            <person name="Li L."/>
            <person name="Wei W."/>
            <person name="Wang X."/>
            <person name="Wang C."/>
            <person name="Yang T."/>
            <person name="Huo Q."/>
            <person name="Li W."/>
            <person name="Guo W."/>
            <person name="Chen H."/>
            <person name="Zhou L."/>
            <person name="Ni X."/>
            <person name="Tian J."/>
            <person name="Zhou Y."/>
            <person name="Sheng Y."/>
            <person name="Liu T."/>
            <person name="Pan Y."/>
            <person name="Xia L."/>
            <person name="Li J."/>
            <person name="Zhao F."/>
            <person name="Cao W."/>
        </authorList>
    </citation>
    <scope>NUCLEOTIDE SEQUENCE</scope>
    <source>
        <strain evidence="1">Hyas-2018</strain>
    </source>
</reference>
<name>A0ACB7SLS2_HYAAI</name>
<comment type="caution">
    <text evidence="1">The sequence shown here is derived from an EMBL/GenBank/DDBJ whole genome shotgun (WGS) entry which is preliminary data.</text>
</comment>
<proteinExistence type="predicted"/>
<evidence type="ECO:0000313" key="1">
    <source>
        <dbReference type="EMBL" id="KAH6934896.1"/>
    </source>
</evidence>
<organism evidence="1 2">
    <name type="scientific">Hyalomma asiaticum</name>
    <name type="common">Tick</name>
    <dbReference type="NCBI Taxonomy" id="266040"/>
    <lineage>
        <taxon>Eukaryota</taxon>
        <taxon>Metazoa</taxon>
        <taxon>Ecdysozoa</taxon>
        <taxon>Arthropoda</taxon>
        <taxon>Chelicerata</taxon>
        <taxon>Arachnida</taxon>
        <taxon>Acari</taxon>
        <taxon>Parasitiformes</taxon>
        <taxon>Ixodida</taxon>
        <taxon>Ixodoidea</taxon>
        <taxon>Ixodidae</taxon>
        <taxon>Hyalomminae</taxon>
        <taxon>Hyalomma</taxon>
    </lineage>
</organism>
<dbReference type="Proteomes" id="UP000821845">
    <property type="component" value="Chromosome 3"/>
</dbReference>
<evidence type="ECO:0000313" key="2">
    <source>
        <dbReference type="Proteomes" id="UP000821845"/>
    </source>
</evidence>
<accession>A0ACB7SLS2</accession>
<dbReference type="EMBL" id="CM023483">
    <property type="protein sequence ID" value="KAH6934896.1"/>
    <property type="molecule type" value="Genomic_DNA"/>
</dbReference>